<dbReference type="PANTHER" id="PTHR40076">
    <property type="entry name" value="MEMBRANE PROTEIN-RELATED"/>
    <property type="match status" value="1"/>
</dbReference>
<feature type="transmembrane region" description="Helical" evidence="1">
    <location>
        <begin position="143"/>
        <end position="163"/>
    </location>
</feature>
<feature type="transmembrane region" description="Helical" evidence="1">
    <location>
        <begin position="424"/>
        <end position="443"/>
    </location>
</feature>
<dbReference type="Proteomes" id="UP000610862">
    <property type="component" value="Unassembled WGS sequence"/>
</dbReference>
<dbReference type="RefSeq" id="WP_177267579.1">
    <property type="nucleotide sequence ID" value="NZ_JACRTA010000002.1"/>
</dbReference>
<feature type="transmembrane region" description="Helical" evidence="1">
    <location>
        <begin position="488"/>
        <end position="508"/>
    </location>
</feature>
<feature type="transmembrane region" description="Helical" evidence="1">
    <location>
        <begin position="528"/>
        <end position="551"/>
    </location>
</feature>
<evidence type="ECO:0000313" key="3">
    <source>
        <dbReference type="Proteomes" id="UP000610862"/>
    </source>
</evidence>
<dbReference type="InterPro" id="IPR010540">
    <property type="entry name" value="CmpB_TMEM229"/>
</dbReference>
<feature type="transmembrane region" description="Helical" evidence="1">
    <location>
        <begin position="563"/>
        <end position="583"/>
    </location>
</feature>
<evidence type="ECO:0000313" key="2">
    <source>
        <dbReference type="EMBL" id="MBC8568361.1"/>
    </source>
</evidence>
<organism evidence="2 3">
    <name type="scientific">Lentihominibacter hominis</name>
    <dbReference type="NCBI Taxonomy" id="2763645"/>
    <lineage>
        <taxon>Bacteria</taxon>
        <taxon>Bacillati</taxon>
        <taxon>Bacillota</taxon>
        <taxon>Clostridia</taxon>
        <taxon>Peptostreptococcales</taxon>
        <taxon>Anaerovoracaceae</taxon>
        <taxon>Lentihominibacter</taxon>
    </lineage>
</organism>
<dbReference type="Pfam" id="PF06541">
    <property type="entry name" value="ABC_trans_CmpB"/>
    <property type="match status" value="1"/>
</dbReference>
<keyword evidence="1" id="KW-0472">Membrane</keyword>
<feature type="transmembrane region" description="Helical" evidence="1">
    <location>
        <begin position="463"/>
        <end position="481"/>
    </location>
</feature>
<dbReference type="EMBL" id="JACRTA010000002">
    <property type="protein sequence ID" value="MBC8568361.1"/>
    <property type="molecule type" value="Genomic_DNA"/>
</dbReference>
<keyword evidence="1" id="KW-0812">Transmembrane</keyword>
<reference evidence="2" key="1">
    <citation type="submission" date="2020-08" db="EMBL/GenBank/DDBJ databases">
        <title>Genome public.</title>
        <authorList>
            <person name="Liu C."/>
            <person name="Sun Q."/>
        </authorList>
    </citation>
    <scope>NUCLEOTIDE SEQUENCE</scope>
    <source>
        <strain evidence="2">NSJ-24</strain>
    </source>
</reference>
<keyword evidence="1" id="KW-1133">Transmembrane helix</keyword>
<gene>
    <name evidence="2" type="ORF">H8692_06295</name>
</gene>
<sequence length="615" mass="70488">MIDRKELKRNGRRSLKKHYWLFVAICLFAAFIGAEFVTSLDVVRYNENYYIGGEYSDLQSEEGVELNGGDIAERVISAMLIGGLDSGKALSKEVEYNIKAKNNSEILGRDKGVFSSIANSVNSGKIYVNIFDKAEHVFKSKNAVIISFIIVAVFIHLILLFMLRDCFIVTSRRIFLEGRIYDKVPISTFGFLPRSGKWIKSAFTMLMLSVYGTLWTFTIVGLPVKYYSYYMVPYIVAENPDIKANEAITLSRRIMKGHKWECFKIFLSFIPWFILDGVTLGLSALFYTNAYRSAVYCEFYKEVRRLAKEKSVPGTELLNDTYLFEKPDMSVMEKSYADVLEYTREPVLEMQKATGIRGILENWLGIMPLGTPKDLEYEKKQNKIYNIQRLRHIFDGNSYPWRLSPIKVRRKKINLDTPNYMRNYSVPSLIILFFVFSFIGWAWEVSLHLVRDGVFVNRGVMYGPWLPIYGSGGIMILVMLNRLRKNPLAEFIAAVILCGIVEYFTSLYLEVALGHKWWDYSGYFLNLNGRICAEGLLTFGVGAMAVVYALAPALDNLIRKIRLNVLIPVCIVLVCVFSFDHWYSSKHPNSGKGITNSDVRIIAQFGDGRDYYQKL</sequence>
<comment type="caution">
    <text evidence="2">The sequence shown here is derived from an EMBL/GenBank/DDBJ whole genome shotgun (WGS) entry which is preliminary data.</text>
</comment>
<feature type="transmembrane region" description="Helical" evidence="1">
    <location>
        <begin position="202"/>
        <end position="224"/>
    </location>
</feature>
<protein>
    <submittedName>
        <fullName evidence="2">DUF975 family protein</fullName>
    </submittedName>
</protein>
<keyword evidence="3" id="KW-1185">Reference proteome</keyword>
<dbReference type="InterPro" id="IPR010380">
    <property type="entry name" value="DUF975"/>
</dbReference>
<feature type="transmembrane region" description="Helical" evidence="1">
    <location>
        <begin position="265"/>
        <end position="287"/>
    </location>
</feature>
<proteinExistence type="predicted"/>
<evidence type="ECO:0000256" key="1">
    <source>
        <dbReference type="SAM" id="Phobius"/>
    </source>
</evidence>
<name>A0A926EAA8_9FIRM</name>
<dbReference type="AlphaFoldDB" id="A0A926EAA8"/>
<accession>A0A926EAA8</accession>
<dbReference type="Pfam" id="PF06161">
    <property type="entry name" value="DUF975"/>
    <property type="match status" value="1"/>
</dbReference>
<dbReference type="PANTHER" id="PTHR40076:SF1">
    <property type="entry name" value="MEMBRANE PROTEIN"/>
    <property type="match status" value="1"/>
</dbReference>
<feature type="transmembrane region" description="Helical" evidence="1">
    <location>
        <begin position="20"/>
        <end position="40"/>
    </location>
</feature>